<evidence type="ECO:0000313" key="8">
    <source>
        <dbReference type="Proteomes" id="UP000179057"/>
    </source>
</evidence>
<evidence type="ECO:0000256" key="3">
    <source>
        <dbReference type="ARBA" id="ARBA00022989"/>
    </source>
</evidence>
<evidence type="ECO:0000256" key="2">
    <source>
        <dbReference type="ARBA" id="ARBA00022692"/>
    </source>
</evidence>
<dbReference type="PROSITE" id="PS00216">
    <property type="entry name" value="SUGAR_TRANSPORT_1"/>
    <property type="match status" value="1"/>
</dbReference>
<evidence type="ECO:0000256" key="5">
    <source>
        <dbReference type="SAM" id="Phobius"/>
    </source>
</evidence>
<dbReference type="SUPFAM" id="SSF103473">
    <property type="entry name" value="MFS general substrate transporter"/>
    <property type="match status" value="1"/>
</dbReference>
<evidence type="ECO:0000256" key="1">
    <source>
        <dbReference type="ARBA" id="ARBA00004141"/>
    </source>
</evidence>
<dbReference type="InterPro" id="IPR036259">
    <property type="entry name" value="MFS_trans_sf"/>
</dbReference>
<dbReference type="GO" id="GO:0016020">
    <property type="term" value="C:membrane"/>
    <property type="evidence" value="ECO:0007669"/>
    <property type="project" value="UniProtKB-SubCell"/>
</dbReference>
<feature type="transmembrane region" description="Helical" evidence="5">
    <location>
        <begin position="199"/>
        <end position="217"/>
    </location>
</feature>
<organism evidence="7 8">
    <name type="scientific">Candidatus Wolfebacteria bacterium RIFOXYD1_FULL_48_65</name>
    <dbReference type="NCBI Taxonomy" id="1802561"/>
    <lineage>
        <taxon>Bacteria</taxon>
        <taxon>Candidatus Wolfeibacteriota</taxon>
    </lineage>
</organism>
<dbReference type="PROSITE" id="PS50850">
    <property type="entry name" value="MFS"/>
    <property type="match status" value="1"/>
</dbReference>
<feature type="transmembrane region" description="Helical" evidence="5">
    <location>
        <begin position="349"/>
        <end position="373"/>
    </location>
</feature>
<name>A0A1F8DZ08_9BACT</name>
<dbReference type="GO" id="GO:0022857">
    <property type="term" value="F:transmembrane transporter activity"/>
    <property type="evidence" value="ECO:0007669"/>
    <property type="project" value="InterPro"/>
</dbReference>
<dbReference type="InterPro" id="IPR011701">
    <property type="entry name" value="MFS"/>
</dbReference>
<protein>
    <recommendedName>
        <fullName evidence="6">Major facilitator superfamily (MFS) profile domain-containing protein</fullName>
    </recommendedName>
</protein>
<keyword evidence="2 5" id="KW-0812">Transmembrane</keyword>
<comment type="caution">
    <text evidence="7">The sequence shown here is derived from an EMBL/GenBank/DDBJ whole genome shotgun (WGS) entry which is preliminary data.</text>
</comment>
<dbReference type="InterPro" id="IPR005829">
    <property type="entry name" value="Sugar_transporter_CS"/>
</dbReference>
<feature type="transmembrane region" description="Helical" evidence="5">
    <location>
        <begin position="83"/>
        <end position="101"/>
    </location>
</feature>
<dbReference type="PANTHER" id="PTHR23530:SF1">
    <property type="entry name" value="PERMEASE, MAJOR FACILITATOR SUPERFAMILY-RELATED"/>
    <property type="match status" value="1"/>
</dbReference>
<feature type="transmembrane region" description="Helical" evidence="5">
    <location>
        <begin position="237"/>
        <end position="260"/>
    </location>
</feature>
<evidence type="ECO:0000256" key="4">
    <source>
        <dbReference type="ARBA" id="ARBA00023136"/>
    </source>
</evidence>
<reference evidence="7 8" key="1">
    <citation type="journal article" date="2016" name="Nat. Commun.">
        <title>Thousands of microbial genomes shed light on interconnected biogeochemical processes in an aquifer system.</title>
        <authorList>
            <person name="Anantharaman K."/>
            <person name="Brown C.T."/>
            <person name="Hug L.A."/>
            <person name="Sharon I."/>
            <person name="Castelle C.J."/>
            <person name="Probst A.J."/>
            <person name="Thomas B.C."/>
            <person name="Singh A."/>
            <person name="Wilkins M.J."/>
            <person name="Karaoz U."/>
            <person name="Brodie E.L."/>
            <person name="Williams K.H."/>
            <person name="Hubbard S.S."/>
            <person name="Banfield J.F."/>
        </authorList>
    </citation>
    <scope>NUCLEOTIDE SEQUENCE [LARGE SCALE GENOMIC DNA]</scope>
</reference>
<feature type="transmembrane region" description="Helical" evidence="5">
    <location>
        <begin position="54"/>
        <end position="71"/>
    </location>
</feature>
<keyword evidence="4 5" id="KW-0472">Membrane</keyword>
<proteinExistence type="predicted"/>
<dbReference type="InterPro" id="IPR053160">
    <property type="entry name" value="MFS_DHA3_Transporter"/>
</dbReference>
<dbReference type="EMBL" id="MGIV01000020">
    <property type="protein sequence ID" value="OGM93813.1"/>
    <property type="molecule type" value="Genomic_DNA"/>
</dbReference>
<dbReference type="InterPro" id="IPR020846">
    <property type="entry name" value="MFS_dom"/>
</dbReference>
<dbReference type="Gene3D" id="1.20.1250.20">
    <property type="entry name" value="MFS general substrate transporter like domains"/>
    <property type="match status" value="1"/>
</dbReference>
<dbReference type="Proteomes" id="UP000179057">
    <property type="component" value="Unassembled WGS sequence"/>
</dbReference>
<comment type="subcellular location">
    <subcellularLocation>
        <location evidence="1">Membrane</location>
        <topology evidence="1">Multi-pass membrane protein</topology>
    </subcellularLocation>
</comment>
<evidence type="ECO:0000313" key="7">
    <source>
        <dbReference type="EMBL" id="OGM93813.1"/>
    </source>
</evidence>
<dbReference type="Pfam" id="PF07690">
    <property type="entry name" value="MFS_1"/>
    <property type="match status" value="1"/>
</dbReference>
<accession>A0A1F8DZ08</accession>
<keyword evidence="3 5" id="KW-1133">Transmembrane helix</keyword>
<feature type="transmembrane region" description="Helical" evidence="5">
    <location>
        <begin position="22"/>
        <end position="42"/>
    </location>
</feature>
<feature type="domain" description="Major facilitator superfamily (MFS) profile" evidence="6">
    <location>
        <begin position="1"/>
        <end position="377"/>
    </location>
</feature>
<feature type="transmembrane region" description="Helical" evidence="5">
    <location>
        <begin position="145"/>
        <end position="165"/>
    </location>
</feature>
<feature type="transmembrane region" description="Helical" evidence="5">
    <location>
        <begin position="272"/>
        <end position="296"/>
    </location>
</feature>
<evidence type="ECO:0000259" key="6">
    <source>
        <dbReference type="PROSITE" id="PS50850"/>
    </source>
</evidence>
<gene>
    <name evidence="7" type="ORF">A2610_01620</name>
</gene>
<dbReference type="PANTHER" id="PTHR23530">
    <property type="entry name" value="TRANSPORT PROTEIN-RELATED"/>
    <property type="match status" value="1"/>
</dbReference>
<sequence>MGHAFFFSTYSLYLMSKGLDLLQINVVNCVFMVSVFLLEIPTGAYADLFGRKRSFVAGCFVLGLSMATYWIADSFWMCIVAELLAALGTALHSGSMEAWIVDSMRLTGFRGSLHALFRKERYACETGIVVGAFTGGYLAGYDLALPWIVAAVAIWLVGLWAAHAMQETPLAPRRPVSGFESMRQVARDSIDYGVRHKGILYVVLFGSVVSMCCQGMNMQWQVRLANDCSFDTQHLGWVFVGVSGCLMLGGRLSSLFASRYGTGRRAIVMSQCVTAVGIIGAGLFSSVVPMLGAFFVHEIGRGAMGPLKRAYTNARIPSSTRATILSFDSMILHVGAFFGLLSSGFVANYWSISVAWIWSGLLLAIAIPMFLLLKNGDGGARQ</sequence>
<dbReference type="AlphaFoldDB" id="A0A1F8DZ08"/>